<dbReference type="RefSeq" id="WP_380563477.1">
    <property type="nucleotide sequence ID" value="NZ_JBEUKS010000002.1"/>
</dbReference>
<dbReference type="Gene3D" id="3.40.50.300">
    <property type="entry name" value="P-loop containing nucleotide triphosphate hydrolases"/>
    <property type="match status" value="1"/>
</dbReference>
<dbReference type="EMBL" id="JBEUKS010000002">
    <property type="protein sequence ID" value="MFC1437819.1"/>
    <property type="molecule type" value="Genomic_DNA"/>
</dbReference>
<protein>
    <submittedName>
        <fullName evidence="3">NACHT domain-containing protein</fullName>
    </submittedName>
</protein>
<evidence type="ECO:0000256" key="1">
    <source>
        <dbReference type="SAM" id="MobiDB-lite"/>
    </source>
</evidence>
<dbReference type="Proteomes" id="UP001592581">
    <property type="component" value="Unassembled WGS sequence"/>
</dbReference>
<sequence length="624" mass="66940">MIHPQRERIAAVLGASQGSGYLLTPWLVLTAAHLLGEQPPSVIVPGRSAPVRCRVAWSRYEDGCDAALLVADDDLTAAAGQAPGWTRVEDLSPRPHTSAIGYPQAQRDAAGELDSEQLAGTLKPGSGMLRHRQVLDSAHGAPAPKPDGGSPWAGFSGAAVFLDGRIAGVVRADPAGTWRHGRLELTPATALLDDARFMAACERNGARLDVTRSTAPDADDFEAELRRVIIEQTSSVQIFGLNPPGGGEEFWSLDASYLSLELQGDTSAQRAEQALAGQPRVLLRGQAGSGKTTLLQWLTTIVARRELPPSLADLDGFVPLLLRLRAMPSTGALPQPEDFLAHVALGLTGRPEARGWVTRQLGLGRVLLLVDGVDEVPEDQRSRARQWLRQLIAAHPKSRFIVTTRPAAVRAGWLDALQFTELELLPMSRNDVNRFIVKWHEAADDDDATRLARLRDDLSAKVTSKQDLSRLATNPLLCALICALNRDRRGHLPNRSDGALHRSPGAPADPPRRRPGYQTGRGPGHRLESLPATAATHGLLAGQERRDGNGLRQGAADRPGSPALSAWGYRRSRRRTGPPDRPVRSAAAADTDLGGLHPPHLPGLSGCASRRPGRRSGSAGPQCP</sequence>
<dbReference type="InterPro" id="IPR007111">
    <property type="entry name" value="NACHT_NTPase"/>
</dbReference>
<keyword evidence="4" id="KW-1185">Reference proteome</keyword>
<feature type="compositionally biased region" description="Low complexity" evidence="1">
    <location>
        <begin position="593"/>
        <end position="624"/>
    </location>
</feature>
<dbReference type="PANTHER" id="PTHR46844">
    <property type="entry name" value="SLR5058 PROTEIN"/>
    <property type="match status" value="1"/>
</dbReference>
<dbReference type="InterPro" id="IPR027417">
    <property type="entry name" value="P-loop_NTPase"/>
</dbReference>
<feature type="domain" description="NACHT" evidence="2">
    <location>
        <begin position="279"/>
        <end position="493"/>
    </location>
</feature>
<gene>
    <name evidence="3" type="ORF">ABUW04_06060</name>
</gene>
<evidence type="ECO:0000313" key="4">
    <source>
        <dbReference type="Proteomes" id="UP001592581"/>
    </source>
</evidence>
<evidence type="ECO:0000259" key="2">
    <source>
        <dbReference type="PROSITE" id="PS50837"/>
    </source>
</evidence>
<dbReference type="Pfam" id="PF05729">
    <property type="entry name" value="NACHT"/>
    <property type="match status" value="1"/>
</dbReference>
<dbReference type="InterPro" id="IPR009003">
    <property type="entry name" value="Peptidase_S1_PA"/>
</dbReference>
<accession>A0ABV6XIS2</accession>
<evidence type="ECO:0000313" key="3">
    <source>
        <dbReference type="EMBL" id="MFC1437819.1"/>
    </source>
</evidence>
<dbReference type="PANTHER" id="PTHR46844:SF1">
    <property type="entry name" value="SLR5058 PROTEIN"/>
    <property type="match status" value="1"/>
</dbReference>
<feature type="region of interest" description="Disordered" evidence="1">
    <location>
        <begin position="541"/>
        <end position="624"/>
    </location>
</feature>
<comment type="caution">
    <text evidence="3">The sequence shown here is derived from an EMBL/GenBank/DDBJ whole genome shotgun (WGS) entry which is preliminary data.</text>
</comment>
<dbReference type="PROSITE" id="PS50837">
    <property type="entry name" value="NACHT"/>
    <property type="match status" value="1"/>
</dbReference>
<proteinExistence type="predicted"/>
<name>A0ABV6XIS2_9ACTN</name>
<organism evidence="3 4">
    <name type="scientific">Streptacidiphilus jeojiensis</name>
    <dbReference type="NCBI Taxonomy" id="3229225"/>
    <lineage>
        <taxon>Bacteria</taxon>
        <taxon>Bacillati</taxon>
        <taxon>Actinomycetota</taxon>
        <taxon>Actinomycetes</taxon>
        <taxon>Kitasatosporales</taxon>
        <taxon>Streptomycetaceae</taxon>
        <taxon>Streptacidiphilus</taxon>
    </lineage>
</organism>
<reference evidence="3 4" key="1">
    <citation type="submission" date="2024-06" db="EMBL/GenBank/DDBJ databases">
        <authorList>
            <person name="Lee S.D."/>
        </authorList>
    </citation>
    <scope>NUCLEOTIDE SEQUENCE [LARGE SCALE GENOMIC DNA]</scope>
    <source>
        <strain evidence="3 4">N1-10</strain>
    </source>
</reference>
<dbReference type="SUPFAM" id="SSF52540">
    <property type="entry name" value="P-loop containing nucleoside triphosphate hydrolases"/>
    <property type="match status" value="1"/>
</dbReference>
<feature type="region of interest" description="Disordered" evidence="1">
    <location>
        <begin position="491"/>
        <end position="529"/>
    </location>
</feature>
<dbReference type="SUPFAM" id="SSF50494">
    <property type="entry name" value="Trypsin-like serine proteases"/>
    <property type="match status" value="1"/>
</dbReference>